<dbReference type="Proteomes" id="UP001189813">
    <property type="component" value="Unassembled WGS sequence"/>
</dbReference>
<reference evidence="1 2" key="1">
    <citation type="submission" date="2023-07" db="EMBL/GenBank/DDBJ databases">
        <authorList>
            <person name="Peeters C."/>
        </authorList>
    </citation>
    <scope>NUCLEOTIDE SEQUENCE [LARGE SCALE GENOMIC DNA]</scope>
    <source>
        <strain evidence="1 2">LMG 19083</strain>
    </source>
</reference>
<comment type="caution">
    <text evidence="1">The sequence shown here is derived from an EMBL/GenBank/DDBJ whole genome shotgun (WGS) entry which is preliminary data.</text>
</comment>
<proteinExistence type="predicted"/>
<dbReference type="RefSeq" id="WP_428984174.1">
    <property type="nucleotide sequence ID" value="NZ_CATZBU010000033.1"/>
</dbReference>
<protein>
    <recommendedName>
        <fullName evidence="3">Transposase</fullName>
    </recommendedName>
</protein>
<evidence type="ECO:0008006" key="3">
    <source>
        <dbReference type="Google" id="ProtNLM"/>
    </source>
</evidence>
<gene>
    <name evidence="1" type="ORF">LMG19083_05011</name>
</gene>
<sequence>MSLSIDHRNRWARLRFSVVGPLLASPPPKGELQQTFHALAVKVWRHPITGADVQFGASTIERWYYRTRHVQETYTATQSRRARR</sequence>
<evidence type="ECO:0000313" key="1">
    <source>
        <dbReference type="EMBL" id="CAJ0809742.1"/>
    </source>
</evidence>
<accession>A0ABN9JF60</accession>
<keyword evidence="2" id="KW-1185">Reference proteome</keyword>
<evidence type="ECO:0000313" key="2">
    <source>
        <dbReference type="Proteomes" id="UP001189813"/>
    </source>
</evidence>
<dbReference type="EMBL" id="CATZBU010000033">
    <property type="protein sequence ID" value="CAJ0809742.1"/>
    <property type="molecule type" value="Genomic_DNA"/>
</dbReference>
<name>A0ABN9JF60_9RALS</name>
<organism evidence="1 2">
    <name type="scientific">Ralstonia psammae</name>
    <dbReference type="NCBI Taxonomy" id="3058598"/>
    <lineage>
        <taxon>Bacteria</taxon>
        <taxon>Pseudomonadati</taxon>
        <taxon>Pseudomonadota</taxon>
        <taxon>Betaproteobacteria</taxon>
        <taxon>Burkholderiales</taxon>
        <taxon>Burkholderiaceae</taxon>
        <taxon>Ralstonia</taxon>
    </lineage>
</organism>